<dbReference type="Proteomes" id="UP001220964">
    <property type="component" value="Unassembled WGS sequence"/>
</dbReference>
<organism evidence="1 2">
    <name type="scientific">Psychromarinibacter sediminicola</name>
    <dbReference type="NCBI Taxonomy" id="3033385"/>
    <lineage>
        <taxon>Bacteria</taxon>
        <taxon>Pseudomonadati</taxon>
        <taxon>Pseudomonadota</taxon>
        <taxon>Alphaproteobacteria</taxon>
        <taxon>Rhodobacterales</taxon>
        <taxon>Paracoccaceae</taxon>
        <taxon>Psychromarinibacter</taxon>
    </lineage>
</organism>
<dbReference type="PROSITE" id="PS51257">
    <property type="entry name" value="PROKAR_LIPOPROTEIN"/>
    <property type="match status" value="1"/>
</dbReference>
<comment type="caution">
    <text evidence="1">The sequence shown here is derived from an EMBL/GenBank/DDBJ whole genome shotgun (WGS) entry which is preliminary data.</text>
</comment>
<dbReference type="EMBL" id="JARGYC010000007">
    <property type="protein sequence ID" value="MDF0599894.1"/>
    <property type="molecule type" value="Genomic_DNA"/>
</dbReference>
<evidence type="ECO:0008006" key="3">
    <source>
        <dbReference type="Google" id="ProtNLM"/>
    </source>
</evidence>
<name>A0AAE3NQN7_9RHOB</name>
<evidence type="ECO:0000313" key="2">
    <source>
        <dbReference type="Proteomes" id="UP001220964"/>
    </source>
</evidence>
<dbReference type="AlphaFoldDB" id="A0AAE3NQN7"/>
<proteinExistence type="predicted"/>
<evidence type="ECO:0000313" key="1">
    <source>
        <dbReference type="EMBL" id="MDF0599894.1"/>
    </source>
</evidence>
<dbReference type="RefSeq" id="WP_275566040.1">
    <property type="nucleotide sequence ID" value="NZ_JARGYC010000007.1"/>
</dbReference>
<accession>A0AAE3NQN7</accession>
<protein>
    <recommendedName>
        <fullName evidence="3">Lipoprotein</fullName>
    </recommendedName>
</protein>
<keyword evidence="2" id="KW-1185">Reference proteome</keyword>
<reference evidence="1" key="1">
    <citation type="submission" date="2023-03" db="EMBL/GenBank/DDBJ databases">
        <title>Multiphase analysis and comparison of six strains from genera Psychromarinibacter, Lutimaribacter, and Maritimibacter, including a novel species: Psychromarinibacter sediminicola sp. nov.</title>
        <authorList>
            <person name="Wang Y.-H."/>
            <person name="Ye M.-Q."/>
            <person name="Du Z.-J."/>
        </authorList>
    </citation>
    <scope>NUCLEOTIDE SEQUENCE</scope>
    <source>
        <strain evidence="1">C21-152</strain>
    </source>
</reference>
<sequence>MGRRWLVWGMGLVLAGCVFTERPVLDESNSVTIENSPAVQAFLAAADGYSWGPDGAQPGPGGATLFSVTDGRAPDAIRVRETEGGIVLVQETAAGCGLPMCTAYYGVRVGPDGTPQLCLFDASGPWEAVVARAAPFGVTLVKQEETEGLIDVPPVVTVAGAPGDIAAFLLAHTDEEFMRCRTPPER</sequence>
<gene>
    <name evidence="1" type="ORF">P1J78_04030</name>
</gene>